<gene>
    <name evidence="3" type="ORF">EDD33_1732</name>
</gene>
<protein>
    <submittedName>
        <fullName evidence="3">Uncharacterized protein</fullName>
    </submittedName>
</protein>
<dbReference type="EMBL" id="RKHO01000001">
    <property type="protein sequence ID" value="ROR90883.1"/>
    <property type="molecule type" value="Genomic_DNA"/>
</dbReference>
<dbReference type="AlphaFoldDB" id="A0A3N2CTM1"/>
<keyword evidence="4" id="KW-1185">Reference proteome</keyword>
<evidence type="ECO:0000256" key="1">
    <source>
        <dbReference type="SAM" id="MobiDB-lite"/>
    </source>
</evidence>
<organism evidence="3 4">
    <name type="scientific">Nocardioides aurantiacus</name>
    <dbReference type="NCBI Taxonomy" id="86796"/>
    <lineage>
        <taxon>Bacteria</taxon>
        <taxon>Bacillati</taxon>
        <taxon>Actinomycetota</taxon>
        <taxon>Actinomycetes</taxon>
        <taxon>Propionibacteriales</taxon>
        <taxon>Nocardioidaceae</taxon>
        <taxon>Nocardioides</taxon>
    </lineage>
</organism>
<dbReference type="RefSeq" id="WP_123390086.1">
    <property type="nucleotide sequence ID" value="NZ_RKHO01000001.1"/>
</dbReference>
<feature type="compositionally biased region" description="Basic residues" evidence="1">
    <location>
        <begin position="1"/>
        <end position="11"/>
    </location>
</feature>
<name>A0A3N2CTM1_9ACTN</name>
<feature type="transmembrane region" description="Helical" evidence="2">
    <location>
        <begin position="41"/>
        <end position="59"/>
    </location>
</feature>
<evidence type="ECO:0000313" key="4">
    <source>
        <dbReference type="Proteomes" id="UP000281738"/>
    </source>
</evidence>
<accession>A0A3N2CTM1</accession>
<feature type="region of interest" description="Disordered" evidence="1">
    <location>
        <begin position="1"/>
        <end position="27"/>
    </location>
</feature>
<sequence length="101" mass="11448">MPSRHAHHRPARAQDTNNSPKNRRQKFAATLRGNPTLLPRALLQFALSLSVIAAVLWIFGAPEKFQHYSYLAGTWMAFWFLGEIERRTQPEPPSEPAPPST</sequence>
<evidence type="ECO:0000313" key="3">
    <source>
        <dbReference type="EMBL" id="ROR90883.1"/>
    </source>
</evidence>
<reference evidence="3 4" key="1">
    <citation type="submission" date="2018-11" db="EMBL/GenBank/DDBJ databases">
        <title>Sequencing the genomes of 1000 actinobacteria strains.</title>
        <authorList>
            <person name="Klenk H.-P."/>
        </authorList>
    </citation>
    <scope>NUCLEOTIDE SEQUENCE [LARGE SCALE GENOMIC DNA]</scope>
    <source>
        <strain evidence="3 4">DSM 12652</strain>
    </source>
</reference>
<keyword evidence="2" id="KW-1133">Transmembrane helix</keyword>
<keyword evidence="2" id="KW-0812">Transmembrane</keyword>
<proteinExistence type="predicted"/>
<dbReference type="Proteomes" id="UP000281738">
    <property type="component" value="Unassembled WGS sequence"/>
</dbReference>
<evidence type="ECO:0000256" key="2">
    <source>
        <dbReference type="SAM" id="Phobius"/>
    </source>
</evidence>
<comment type="caution">
    <text evidence="3">The sequence shown here is derived from an EMBL/GenBank/DDBJ whole genome shotgun (WGS) entry which is preliminary data.</text>
</comment>
<keyword evidence="2" id="KW-0472">Membrane</keyword>